<feature type="compositionally biased region" description="Polar residues" evidence="5">
    <location>
        <begin position="402"/>
        <end position="473"/>
    </location>
</feature>
<dbReference type="Gene3D" id="4.10.1000.10">
    <property type="entry name" value="Zinc finger, CCCH-type"/>
    <property type="match status" value="1"/>
</dbReference>
<dbReference type="PANTHER" id="PTHR21099:SF2">
    <property type="entry name" value="SI:CH211-113E8.11"/>
    <property type="match status" value="1"/>
</dbReference>
<dbReference type="OrthoDB" id="20729at2759"/>
<feature type="compositionally biased region" description="Polar residues" evidence="5">
    <location>
        <begin position="243"/>
        <end position="262"/>
    </location>
</feature>
<organism evidence="7 8">
    <name type="scientific">Aureobasidium subglaciale (strain EXF-2481)</name>
    <name type="common">Aureobasidium pullulans var. subglaciale</name>
    <dbReference type="NCBI Taxonomy" id="1043005"/>
    <lineage>
        <taxon>Eukaryota</taxon>
        <taxon>Fungi</taxon>
        <taxon>Dikarya</taxon>
        <taxon>Ascomycota</taxon>
        <taxon>Pezizomycotina</taxon>
        <taxon>Dothideomycetes</taxon>
        <taxon>Dothideomycetidae</taxon>
        <taxon>Dothideales</taxon>
        <taxon>Saccotheciaceae</taxon>
        <taxon>Aureobasidium</taxon>
    </lineage>
</organism>
<dbReference type="AlphaFoldDB" id="A0A074Y799"/>
<dbReference type="InterPro" id="IPR000571">
    <property type="entry name" value="Znf_CCCH"/>
</dbReference>
<gene>
    <name evidence="7" type="ORF">AUEXF2481DRAFT_31186</name>
</gene>
<keyword evidence="3 4" id="KW-0862">Zinc</keyword>
<dbReference type="Proteomes" id="UP000030641">
    <property type="component" value="Unassembled WGS sequence"/>
</dbReference>
<dbReference type="GO" id="GO:0005634">
    <property type="term" value="C:nucleus"/>
    <property type="evidence" value="ECO:0007669"/>
    <property type="project" value="TreeGrafter"/>
</dbReference>
<feature type="region of interest" description="Disordered" evidence="5">
    <location>
        <begin position="38"/>
        <end position="91"/>
    </location>
</feature>
<protein>
    <recommendedName>
        <fullName evidence="6">C3H1-type domain-containing protein</fullName>
    </recommendedName>
</protein>
<dbReference type="PROSITE" id="PS50103">
    <property type="entry name" value="ZF_C3H1"/>
    <property type="match status" value="1"/>
</dbReference>
<name>A0A074Y799_AURSE</name>
<keyword evidence="1 4" id="KW-0479">Metal-binding</keyword>
<feature type="compositionally biased region" description="Polar residues" evidence="5">
    <location>
        <begin position="335"/>
        <end position="349"/>
    </location>
</feature>
<dbReference type="HOGENOM" id="CLU_028685_1_0_1"/>
<feature type="domain" description="C3H1-type" evidence="6">
    <location>
        <begin position="14"/>
        <end position="41"/>
    </location>
</feature>
<dbReference type="InterPro" id="IPR036855">
    <property type="entry name" value="Znf_CCCH_sf"/>
</dbReference>
<dbReference type="OMA" id="PNRHDIC"/>
<proteinExistence type="predicted"/>
<dbReference type="STRING" id="1043005.A0A074Y799"/>
<dbReference type="InParanoid" id="A0A074Y799"/>
<dbReference type="GO" id="GO:0008270">
    <property type="term" value="F:zinc ion binding"/>
    <property type="evidence" value="ECO:0007669"/>
    <property type="project" value="UniProtKB-KW"/>
</dbReference>
<evidence type="ECO:0000256" key="2">
    <source>
        <dbReference type="ARBA" id="ARBA00022771"/>
    </source>
</evidence>
<evidence type="ECO:0000313" key="7">
    <source>
        <dbReference type="EMBL" id="KEQ93618.1"/>
    </source>
</evidence>
<feature type="compositionally biased region" description="Polar residues" evidence="5">
    <location>
        <begin position="501"/>
        <end position="518"/>
    </location>
</feature>
<dbReference type="RefSeq" id="XP_013342024.1">
    <property type="nucleotide sequence ID" value="XM_013486570.1"/>
</dbReference>
<feature type="compositionally biased region" description="Polar residues" evidence="5">
    <location>
        <begin position="44"/>
        <end position="62"/>
    </location>
</feature>
<reference evidence="7 8" key="1">
    <citation type="journal article" date="2014" name="BMC Genomics">
        <title>Genome sequencing of four Aureobasidium pullulans varieties: biotechnological potential, stress tolerance, and description of new species.</title>
        <authorList>
            <person name="Gostin Ar C."/>
            <person name="Ohm R.A."/>
            <person name="Kogej T."/>
            <person name="Sonjak S."/>
            <person name="Turk M."/>
            <person name="Zajc J."/>
            <person name="Zalar P."/>
            <person name="Grube M."/>
            <person name="Sun H."/>
            <person name="Han J."/>
            <person name="Sharma A."/>
            <person name="Chiniquy J."/>
            <person name="Ngan C.Y."/>
            <person name="Lipzen A."/>
            <person name="Barry K."/>
            <person name="Grigoriev I.V."/>
            <person name="Gunde-Cimerman N."/>
        </authorList>
    </citation>
    <scope>NUCLEOTIDE SEQUENCE [LARGE SCALE GENOMIC DNA]</scope>
    <source>
        <strain evidence="7 8">EXF-2481</strain>
    </source>
</reference>
<dbReference type="SMART" id="SM00356">
    <property type="entry name" value="ZnF_C3H1"/>
    <property type="match status" value="1"/>
</dbReference>
<evidence type="ECO:0000256" key="5">
    <source>
        <dbReference type="SAM" id="MobiDB-lite"/>
    </source>
</evidence>
<feature type="region of interest" description="Disordered" evidence="5">
    <location>
        <begin position="240"/>
        <end position="518"/>
    </location>
</feature>
<dbReference type="SUPFAM" id="SSF90229">
    <property type="entry name" value="CCCH zinc finger"/>
    <property type="match status" value="1"/>
</dbReference>
<dbReference type="GeneID" id="25364374"/>
<keyword evidence="8" id="KW-1185">Reference proteome</keyword>
<evidence type="ECO:0000259" key="6">
    <source>
        <dbReference type="PROSITE" id="PS50103"/>
    </source>
</evidence>
<dbReference type="EMBL" id="KL584765">
    <property type="protein sequence ID" value="KEQ93618.1"/>
    <property type="molecule type" value="Genomic_DNA"/>
</dbReference>
<dbReference type="InterPro" id="IPR041367">
    <property type="entry name" value="Znf-CCCH_4"/>
</dbReference>
<dbReference type="Pfam" id="PF18044">
    <property type="entry name" value="zf-CCCH_4"/>
    <property type="match status" value="1"/>
</dbReference>
<evidence type="ECO:0000256" key="1">
    <source>
        <dbReference type="ARBA" id="ARBA00022723"/>
    </source>
</evidence>
<feature type="compositionally biased region" description="Polar residues" evidence="5">
    <location>
        <begin position="372"/>
        <end position="391"/>
    </location>
</feature>
<dbReference type="CDD" id="cd23954">
    <property type="entry name" value="AMO1_CTD"/>
    <property type="match status" value="1"/>
</dbReference>
<feature type="compositionally biased region" description="Low complexity" evidence="5">
    <location>
        <begin position="481"/>
        <end position="500"/>
    </location>
</feature>
<evidence type="ECO:0000256" key="4">
    <source>
        <dbReference type="PROSITE-ProRule" id="PRU00723"/>
    </source>
</evidence>
<accession>A0A074Y799</accession>
<feature type="compositionally biased region" description="Polar residues" evidence="5">
    <location>
        <begin position="282"/>
        <end position="306"/>
    </location>
</feature>
<dbReference type="PANTHER" id="PTHR21099">
    <property type="entry name" value="RAD201"/>
    <property type="match status" value="1"/>
</dbReference>
<evidence type="ECO:0000313" key="8">
    <source>
        <dbReference type="Proteomes" id="UP000030641"/>
    </source>
</evidence>
<evidence type="ECO:0000256" key="3">
    <source>
        <dbReference type="ARBA" id="ARBA00022833"/>
    </source>
</evidence>
<feature type="zinc finger region" description="C3H1-type" evidence="4">
    <location>
        <begin position="14"/>
        <end position="41"/>
    </location>
</feature>
<keyword evidence="2 4" id="KW-0863">Zinc-finger</keyword>
<sequence length="645" mass="67393">MFGRAQHGNGQGGGGGGRVCSFYQQGRCKFGDNCKFEHPGANRPQDSGNRFNALGNQGNQSRPPAPGRGQHYSSQNTYGVTKDGIEGDLRNEKPKWPFSAYGPGRDAPIQLFGGYPLEMSPEEMRVMYYEAAASGNPQPAIQAEQQLSTQSTQQLEKVLGDLDGAVKYVLDGENQHPNRIDSCQAAVGNVFHRGRKLNSKFSDTPAPAMAQPAQNGAFGQPSAVGNAVAFAQPSNLRGGGSFGQASSLGQKQNPFAQSTSTAPVGGTFGAASTLGQKPSPFAQPTTQPSAGGFGQPSTIGAKTSPFNQPPAAAAVGFGQPSGLGQGNVFAKPSGGIQSSPFAQATQPGVQPSPFAQSAQQGGGSFGQVSAFNQTPAPVQQNSTFGQSSALGQQPRAPFGQPQVPTQQNSAFGQPSIPGQNSPFGQPSAPSQQNAFGQPSGSTQQINPFSQPSAPAQQNGAFGQPSAPGQQQNVFAKPSPFAQVQGAQQQQQQQSPFAQAATTNTPSPFAQPPANTQTFGGVSIQAAPTQAEPQQSYAEAVPQGDWIVRNANGTVRSFKGAAVQYMASGKEAGATQEPHYRKVDGSMERIWHPEGNPAPRAEVEAPAEAYTAEVQAAYMFVAEQGIFKDGIMPEVPPKCEWIRWDI</sequence>